<evidence type="ECO:0000313" key="4">
    <source>
        <dbReference type="Proteomes" id="UP000232188"/>
    </source>
</evidence>
<sequence length="70" mass="8347">MGRIRFRFLNFEIRSLESGSKEILFSIHIQKLKIFPNKRKMAFEERKEVATTAKQKGLLHRGRILFNRKG</sequence>
<dbReference type="EMBL" id="NPDU01000005">
    <property type="protein sequence ID" value="PJZ63405.1"/>
    <property type="molecule type" value="Genomic_DNA"/>
</dbReference>
<comment type="caution">
    <text evidence="1">The sequence shown here is derived from an EMBL/GenBank/DDBJ whole genome shotgun (WGS) entry which is preliminary data.</text>
</comment>
<reference evidence="3 4" key="1">
    <citation type="submission" date="2017-07" db="EMBL/GenBank/DDBJ databases">
        <title>Leptospira spp. isolated from tropical soils.</title>
        <authorList>
            <person name="Thibeaux R."/>
            <person name="Iraola G."/>
            <person name="Ferres I."/>
            <person name="Bierque E."/>
            <person name="Girault D."/>
            <person name="Soupe-Gilbert M.-E."/>
            <person name="Picardeau M."/>
            <person name="Goarant C."/>
        </authorList>
    </citation>
    <scope>NUCLEOTIDE SEQUENCE [LARGE SCALE GENOMIC DNA]</scope>
    <source>
        <strain evidence="1 4">FH2-B-C1</strain>
        <strain evidence="2 3">FH2-B-D1</strain>
    </source>
</reference>
<evidence type="ECO:0000313" key="3">
    <source>
        <dbReference type="Proteomes" id="UP000232149"/>
    </source>
</evidence>
<organism evidence="1 4">
    <name type="scientific">Leptospira adleri</name>
    <dbReference type="NCBI Taxonomy" id="2023186"/>
    <lineage>
        <taxon>Bacteria</taxon>
        <taxon>Pseudomonadati</taxon>
        <taxon>Spirochaetota</taxon>
        <taxon>Spirochaetia</taxon>
        <taxon>Leptospirales</taxon>
        <taxon>Leptospiraceae</taxon>
        <taxon>Leptospira</taxon>
    </lineage>
</organism>
<accession>A0A2M9YUJ5</accession>
<dbReference type="AlphaFoldDB" id="A0A2M9YUJ5"/>
<dbReference type="EMBL" id="NPDV01000001">
    <property type="protein sequence ID" value="PJZ55212.1"/>
    <property type="molecule type" value="Genomic_DNA"/>
</dbReference>
<dbReference type="Proteomes" id="UP000232188">
    <property type="component" value="Unassembled WGS sequence"/>
</dbReference>
<evidence type="ECO:0000313" key="2">
    <source>
        <dbReference type="EMBL" id="PJZ63405.1"/>
    </source>
</evidence>
<gene>
    <name evidence="2" type="ORF">CH376_02915</name>
    <name evidence="1" type="ORF">CH380_01510</name>
</gene>
<evidence type="ECO:0000313" key="1">
    <source>
        <dbReference type="EMBL" id="PJZ55212.1"/>
    </source>
</evidence>
<keyword evidence="3" id="KW-1185">Reference proteome</keyword>
<protein>
    <submittedName>
        <fullName evidence="1">Uncharacterized protein</fullName>
    </submittedName>
</protein>
<proteinExistence type="predicted"/>
<name>A0A2M9YUJ5_9LEPT</name>
<dbReference type="Proteomes" id="UP000232149">
    <property type="component" value="Unassembled WGS sequence"/>
</dbReference>